<dbReference type="VEuPathDB" id="VectorBase:GAUT001848"/>
<evidence type="ECO:0000313" key="3">
    <source>
        <dbReference type="Proteomes" id="UP000078200"/>
    </source>
</evidence>
<dbReference type="EnsemblMetazoa" id="GAUT001848-RA">
    <property type="protein sequence ID" value="GAUT001848-PA"/>
    <property type="gene ID" value="GAUT001848"/>
</dbReference>
<dbReference type="Proteomes" id="UP000078200">
    <property type="component" value="Unassembled WGS sequence"/>
</dbReference>
<keyword evidence="3" id="KW-1185">Reference proteome</keyword>
<evidence type="ECO:0000313" key="2">
    <source>
        <dbReference type="EnsemblMetazoa" id="GAUT001848-PA"/>
    </source>
</evidence>
<dbReference type="AlphaFoldDB" id="A0A1A9UE98"/>
<keyword evidence="1" id="KW-0472">Membrane</keyword>
<keyword evidence="1" id="KW-0812">Transmembrane</keyword>
<organism evidence="2 3">
    <name type="scientific">Glossina austeni</name>
    <name type="common">Savannah tsetse fly</name>
    <dbReference type="NCBI Taxonomy" id="7395"/>
    <lineage>
        <taxon>Eukaryota</taxon>
        <taxon>Metazoa</taxon>
        <taxon>Ecdysozoa</taxon>
        <taxon>Arthropoda</taxon>
        <taxon>Hexapoda</taxon>
        <taxon>Insecta</taxon>
        <taxon>Pterygota</taxon>
        <taxon>Neoptera</taxon>
        <taxon>Endopterygota</taxon>
        <taxon>Diptera</taxon>
        <taxon>Brachycera</taxon>
        <taxon>Muscomorpha</taxon>
        <taxon>Hippoboscoidea</taxon>
        <taxon>Glossinidae</taxon>
        <taxon>Glossina</taxon>
    </lineage>
</organism>
<feature type="transmembrane region" description="Helical" evidence="1">
    <location>
        <begin position="103"/>
        <end position="124"/>
    </location>
</feature>
<keyword evidence="1" id="KW-1133">Transmembrane helix</keyword>
<proteinExistence type="predicted"/>
<feature type="transmembrane region" description="Helical" evidence="1">
    <location>
        <begin position="203"/>
        <end position="233"/>
    </location>
</feature>
<accession>A0A1A9UE98</accession>
<dbReference type="PROSITE" id="PS51257">
    <property type="entry name" value="PROKAR_LIPOPROTEIN"/>
    <property type="match status" value="1"/>
</dbReference>
<name>A0A1A9UE98_GLOAU</name>
<sequence length="234" mass="26255">MSQQNDRHFIHNTNCIWTACQNLSIMPLILTQLRYNGDPIINVWFSLSALLCDCGTCHTRLVTPINYGYVEKNQTNKKTPFWGMTKSGLPSGPHHQMNRCHRLPFVFGGPFFDILISTGISFLIDSEVCCFSYSTASLMKTSWEGVNFQLPETVLRRSISATISTAPPRTNIIRTLSSIFHASFVAILLNCDLNIVEVGRKTWAYIYGFLLPPLMSECTLLALAASDILLILIT</sequence>
<protein>
    <submittedName>
        <fullName evidence="2">Uncharacterized protein</fullName>
    </submittedName>
</protein>
<reference evidence="2" key="1">
    <citation type="submission" date="2020-05" db="UniProtKB">
        <authorList>
            <consortium name="EnsemblMetazoa"/>
        </authorList>
    </citation>
    <scope>IDENTIFICATION</scope>
    <source>
        <strain evidence="2">TTRI</strain>
    </source>
</reference>
<evidence type="ECO:0000256" key="1">
    <source>
        <dbReference type="SAM" id="Phobius"/>
    </source>
</evidence>
<feature type="transmembrane region" description="Helical" evidence="1">
    <location>
        <begin position="172"/>
        <end position="191"/>
    </location>
</feature>